<organism evidence="4 5">
    <name type="scientific">Lachnellula suecica</name>
    <dbReference type="NCBI Taxonomy" id="602035"/>
    <lineage>
        <taxon>Eukaryota</taxon>
        <taxon>Fungi</taxon>
        <taxon>Dikarya</taxon>
        <taxon>Ascomycota</taxon>
        <taxon>Pezizomycotina</taxon>
        <taxon>Leotiomycetes</taxon>
        <taxon>Helotiales</taxon>
        <taxon>Lachnaceae</taxon>
        <taxon>Lachnellula</taxon>
    </lineage>
</organism>
<feature type="transmembrane region" description="Helical" evidence="1">
    <location>
        <begin position="216"/>
        <end position="236"/>
    </location>
</feature>
<dbReference type="PANTHER" id="PTHR13018:SF26">
    <property type="entry name" value="DOMAIN PROTEIN, PUTATIVE (AFU_ORTHOLOGUE AFUA_5G10920)-RELATED"/>
    <property type="match status" value="1"/>
</dbReference>
<dbReference type="EMBL" id="QGMK01000194">
    <property type="protein sequence ID" value="TVY83414.1"/>
    <property type="molecule type" value="Genomic_DNA"/>
</dbReference>
<dbReference type="OrthoDB" id="1076608at2759"/>
<dbReference type="InterPro" id="IPR022257">
    <property type="entry name" value="PHM7_ext"/>
</dbReference>
<feature type="domain" description="CSC1/OSCA1-like 7TM region" evidence="2">
    <location>
        <begin position="28"/>
        <end position="301"/>
    </location>
</feature>
<evidence type="ECO:0000313" key="4">
    <source>
        <dbReference type="EMBL" id="TVY83414.1"/>
    </source>
</evidence>
<feature type="transmembrane region" description="Helical" evidence="1">
    <location>
        <begin position="309"/>
        <end position="326"/>
    </location>
</feature>
<evidence type="ECO:0000259" key="3">
    <source>
        <dbReference type="Pfam" id="PF12621"/>
    </source>
</evidence>
<comment type="caution">
    <text evidence="4">The sequence shown here is derived from an EMBL/GenBank/DDBJ whole genome shotgun (WGS) entry which is preliminary data.</text>
</comment>
<protein>
    <submittedName>
        <fullName evidence="4">Putative membrane protein</fullName>
    </submittedName>
</protein>
<dbReference type="InterPro" id="IPR003864">
    <property type="entry name" value="CSC1/OSCA1-like_7TM"/>
</dbReference>
<dbReference type="GO" id="GO:0005886">
    <property type="term" value="C:plasma membrane"/>
    <property type="evidence" value="ECO:0007669"/>
    <property type="project" value="TreeGrafter"/>
</dbReference>
<feature type="transmembrane region" description="Helical" evidence="1">
    <location>
        <begin position="281"/>
        <end position="303"/>
    </location>
</feature>
<dbReference type="Pfam" id="PF12621">
    <property type="entry name" value="PHM7_ext"/>
    <property type="match status" value="1"/>
</dbReference>
<dbReference type="GO" id="GO:0005227">
    <property type="term" value="F:calcium-activated cation channel activity"/>
    <property type="evidence" value="ECO:0007669"/>
    <property type="project" value="InterPro"/>
</dbReference>
<name>A0A8T9CI27_9HELO</name>
<evidence type="ECO:0000259" key="2">
    <source>
        <dbReference type="Pfam" id="PF02714"/>
    </source>
</evidence>
<reference evidence="4 5" key="1">
    <citation type="submission" date="2018-05" db="EMBL/GenBank/DDBJ databases">
        <title>Genome sequencing and assembly of the regulated plant pathogen Lachnellula willkommii and related sister species for the development of diagnostic species identification markers.</title>
        <authorList>
            <person name="Giroux E."/>
            <person name="Bilodeau G."/>
        </authorList>
    </citation>
    <scope>NUCLEOTIDE SEQUENCE [LARGE SCALE GENOMIC DNA]</scope>
    <source>
        <strain evidence="4 5">CBS 268.59</strain>
    </source>
</reference>
<proteinExistence type="predicted"/>
<feature type="transmembrane region" description="Helical" evidence="1">
    <location>
        <begin position="169"/>
        <end position="195"/>
    </location>
</feature>
<feature type="transmembrane region" description="Helical" evidence="1">
    <location>
        <begin position="121"/>
        <end position="149"/>
    </location>
</feature>
<keyword evidence="1" id="KW-0812">Transmembrane</keyword>
<feature type="transmembrane region" description="Helical" evidence="1">
    <location>
        <begin position="74"/>
        <end position="100"/>
    </location>
</feature>
<dbReference type="Proteomes" id="UP000469558">
    <property type="component" value="Unassembled WGS sequence"/>
</dbReference>
<evidence type="ECO:0000313" key="5">
    <source>
        <dbReference type="Proteomes" id="UP000469558"/>
    </source>
</evidence>
<feature type="transmembrane region" description="Helical" evidence="1">
    <location>
        <begin position="242"/>
        <end position="260"/>
    </location>
</feature>
<keyword evidence="1" id="KW-0472">Membrane</keyword>
<dbReference type="InterPro" id="IPR045122">
    <property type="entry name" value="Csc1-like"/>
</dbReference>
<accession>A0A8T9CI27</accession>
<gene>
    <name evidence="4" type="ORF">LSUE1_G001044</name>
</gene>
<dbReference type="AlphaFoldDB" id="A0A8T9CI27"/>
<dbReference type="PANTHER" id="PTHR13018">
    <property type="entry name" value="PROBABLE MEMBRANE PROTEIN DUF221-RELATED"/>
    <property type="match status" value="1"/>
</dbReference>
<keyword evidence="5" id="KW-1185">Reference proteome</keyword>
<sequence length="490" mass="54603">MNPMAIGATPNEIVWKNLKIKKTQRTLRRILTRTIITLMIIFWAIPVAVVGAISNINYLENIVPFLNFINDIPTVILGVVTGLLPSVALSILMSLVPVFCRWMARVSGEVTTPNVELKTQNWYMAFQVVQVFLITTFSSGAASVVSSIINDPSSATDLLAQNLPKASNFYISYFIVQGLGVAAGTLLNIGALVVLTLVAKFLDKSPRKMFKRYMKLAGLGWGSLYPKIGNMCIIAITYSIIAPLVLGFATVGFFFIYLAVRYNTFFVLTNNVDTKGRAYTLGIQQLMTGVYLGEVCLIGLFAINTAPGPIVLMVVFLVFTALYHAAMRHALKPLTNHLPDNLDGDDHVSMFSTADHKTYDAEKTGVPPTEAPTVQPKKFSATKASFFDRIFDPRKFKSYQRVRSVVPQWAPPQYDARDEEFAYFNPAITSQVPNLWIVRDEMGISQREVRESSAVIPITDELARFDEKNKVVWDQANPLAAPIYEKRIDY</sequence>
<keyword evidence="1" id="KW-1133">Transmembrane helix</keyword>
<dbReference type="Pfam" id="PF02714">
    <property type="entry name" value="RSN1_7TM"/>
    <property type="match status" value="1"/>
</dbReference>
<evidence type="ECO:0000256" key="1">
    <source>
        <dbReference type="SAM" id="Phobius"/>
    </source>
</evidence>
<feature type="transmembrane region" description="Helical" evidence="1">
    <location>
        <begin position="30"/>
        <end position="54"/>
    </location>
</feature>
<feature type="domain" description="10TM putative phosphate transporter extracellular tail" evidence="3">
    <location>
        <begin position="391"/>
        <end position="478"/>
    </location>
</feature>